<evidence type="ECO:0000313" key="2">
    <source>
        <dbReference type="EMBL" id="CAA6674037.1"/>
    </source>
</evidence>
<name>A0ABN7E9J1_SPIIN</name>
<feature type="compositionally biased region" description="Basic and acidic residues" evidence="1">
    <location>
        <begin position="7"/>
        <end position="29"/>
    </location>
</feature>
<reference evidence="3" key="1">
    <citation type="journal article" date="2020" name="Sci. Rep.">
        <title>Chromosome-scale genome assembly for the duckweed Spirodela intermedia, integrating cytogenetic maps, PacBio and Oxford Nanopore libraries.</title>
        <authorList>
            <person name="Hoang P.T.N."/>
            <person name="Fiebig A."/>
            <person name="Novak P."/>
            <person name="Macas J."/>
            <person name="Cao H.X."/>
            <person name="Stepanenko A."/>
            <person name="Chen G."/>
            <person name="Borisjuk N."/>
            <person name="Scholz U."/>
            <person name="Schubert I."/>
        </authorList>
    </citation>
    <scope>NUCLEOTIDE SEQUENCE [LARGE SCALE GENOMIC DNA]</scope>
</reference>
<feature type="region of interest" description="Disordered" evidence="1">
    <location>
        <begin position="1"/>
        <end position="39"/>
    </location>
</feature>
<dbReference type="SUPFAM" id="SSF53335">
    <property type="entry name" value="S-adenosyl-L-methionine-dependent methyltransferases"/>
    <property type="match status" value="1"/>
</dbReference>
<dbReference type="EMBL" id="CACRZD030000071">
    <property type="protein sequence ID" value="CAA6674037.1"/>
    <property type="molecule type" value="Genomic_DNA"/>
</dbReference>
<dbReference type="Gene3D" id="3.40.50.150">
    <property type="entry name" value="Vaccinia Virus protein VP39"/>
    <property type="match status" value="1"/>
</dbReference>
<gene>
    <name evidence="2" type="ORF">SI7747_UN020395</name>
</gene>
<sequence>MKTYRLVQRERGERGERERERERERRGGERAGSSVEASIMQEDVSPEVDIFACPICYEPLIRKGPSGQNLVGVVHQVAIYRSGFKCERCNKPFSSRNTYLDLTVTSGIREYNEYKPSGTEMFSFSRNGFPGLEEENVSPLQFKMAQEYFEHVAGGLLLDIRSGSGLFSRKFAAKSRTFSKVIALNFSENMLRQCYEFIVKDHALLNTVVLFGSSDLYATSLIRPLMGYQQKNLGPSFLLSFFANVLMVCEDTSSINYNRLR</sequence>
<dbReference type="Proteomes" id="UP001189122">
    <property type="component" value="Unassembled WGS sequence"/>
</dbReference>
<accession>A0ABN7E9J1</accession>
<dbReference type="PANTHER" id="PTHR43591">
    <property type="entry name" value="METHYLTRANSFERASE"/>
    <property type="match status" value="1"/>
</dbReference>
<evidence type="ECO:0000256" key="1">
    <source>
        <dbReference type="SAM" id="MobiDB-lite"/>
    </source>
</evidence>
<comment type="caution">
    <text evidence="2">The sequence shown here is derived from an EMBL/GenBank/DDBJ whole genome shotgun (WGS) entry which is preliminary data.</text>
</comment>
<protein>
    <recommendedName>
        <fullName evidence="4">Methyltransferase</fullName>
    </recommendedName>
</protein>
<keyword evidence="3" id="KW-1185">Reference proteome</keyword>
<proteinExistence type="predicted"/>
<evidence type="ECO:0008006" key="4">
    <source>
        <dbReference type="Google" id="ProtNLM"/>
    </source>
</evidence>
<evidence type="ECO:0000313" key="3">
    <source>
        <dbReference type="Proteomes" id="UP001189122"/>
    </source>
</evidence>
<dbReference type="InterPro" id="IPR029063">
    <property type="entry name" value="SAM-dependent_MTases_sf"/>
</dbReference>
<organism evidence="2 3">
    <name type="scientific">Spirodela intermedia</name>
    <name type="common">Intermediate duckweed</name>
    <dbReference type="NCBI Taxonomy" id="51605"/>
    <lineage>
        <taxon>Eukaryota</taxon>
        <taxon>Viridiplantae</taxon>
        <taxon>Streptophyta</taxon>
        <taxon>Embryophyta</taxon>
        <taxon>Tracheophyta</taxon>
        <taxon>Spermatophyta</taxon>
        <taxon>Magnoliopsida</taxon>
        <taxon>Liliopsida</taxon>
        <taxon>Araceae</taxon>
        <taxon>Lemnoideae</taxon>
        <taxon>Spirodela</taxon>
    </lineage>
</organism>
<dbReference type="PANTHER" id="PTHR43591:SF99">
    <property type="entry name" value="OS06G0646000 PROTEIN"/>
    <property type="match status" value="1"/>
</dbReference>